<dbReference type="GeneID" id="103682057"/>
<feature type="region of interest" description="Disordered" evidence="1">
    <location>
        <begin position="121"/>
        <end position="155"/>
    </location>
</feature>
<proteinExistence type="predicted"/>
<dbReference type="RefSeq" id="XP_040475281.1">
    <property type="nucleotide sequence ID" value="XM_040619347.1"/>
</dbReference>
<evidence type="ECO:0000313" key="4">
    <source>
        <dbReference type="RefSeq" id="XP_040475281.1"/>
    </source>
</evidence>
<dbReference type="AlphaFoldDB" id="A0A8M1EX22"/>
<organism evidence="2 4">
    <name type="scientific">Ursus maritimus</name>
    <name type="common">Polar bear</name>
    <name type="synonym">Thalarctos maritimus</name>
    <dbReference type="NCBI Taxonomy" id="29073"/>
    <lineage>
        <taxon>Eukaryota</taxon>
        <taxon>Metazoa</taxon>
        <taxon>Chordata</taxon>
        <taxon>Craniata</taxon>
        <taxon>Vertebrata</taxon>
        <taxon>Euteleostomi</taxon>
        <taxon>Mammalia</taxon>
        <taxon>Eutheria</taxon>
        <taxon>Laurasiatheria</taxon>
        <taxon>Carnivora</taxon>
        <taxon>Caniformia</taxon>
        <taxon>Ursidae</taxon>
        <taxon>Ursus</taxon>
    </lineage>
</organism>
<accession>A0A8M1EX22</accession>
<protein>
    <submittedName>
        <fullName evidence="3 4">Uncharacterized protein LOC103682057</fullName>
    </submittedName>
</protein>
<evidence type="ECO:0000313" key="3">
    <source>
        <dbReference type="RefSeq" id="XP_040475280.1"/>
    </source>
</evidence>
<name>A0A8M1EX22_URSMA</name>
<feature type="region of interest" description="Disordered" evidence="1">
    <location>
        <begin position="180"/>
        <end position="216"/>
    </location>
</feature>
<reference evidence="3 4" key="1">
    <citation type="submission" date="2025-04" db="UniProtKB">
        <authorList>
            <consortium name="RefSeq"/>
        </authorList>
    </citation>
    <scope>IDENTIFICATION</scope>
    <source>
        <tissue evidence="3 4">Whole blood</tissue>
    </source>
</reference>
<dbReference type="Proteomes" id="UP000261680">
    <property type="component" value="Unplaced"/>
</dbReference>
<keyword evidence="2" id="KW-1185">Reference proteome</keyword>
<feature type="region of interest" description="Disordered" evidence="1">
    <location>
        <begin position="1"/>
        <end position="98"/>
    </location>
</feature>
<evidence type="ECO:0000313" key="2">
    <source>
        <dbReference type="Proteomes" id="UP000261680"/>
    </source>
</evidence>
<evidence type="ECO:0000256" key="1">
    <source>
        <dbReference type="SAM" id="MobiDB-lite"/>
    </source>
</evidence>
<dbReference type="KEGG" id="umr:103682057"/>
<gene>
    <name evidence="3 4" type="primary">LOC103682057</name>
</gene>
<dbReference type="RefSeq" id="XP_040475280.1">
    <property type="nucleotide sequence ID" value="XM_040619346.1"/>
</dbReference>
<sequence>MTPRRVLPRRQVANHPSLQPPGRLPYPDWKAGLTPQPTRHQAKSCKVAEQSGGRGKSGECEVHRRSTPGVSQNVAGPKDEESAGKEAPMSTASTRAPMAAGPVTPHAFVLFLWLRSPEPLTSQEAGPAVWGGAAPTQSLTAGSPGAAHEGRRPPGRAVLERAPRQAVAFSEPAWKLLLSAAAPSSPPGGESGRGGVAQGTSTSQWDAGQHRCFDLE</sequence>